<dbReference type="SUPFAM" id="SSF52540">
    <property type="entry name" value="P-loop containing nucleoside triphosphate hydrolases"/>
    <property type="match status" value="1"/>
</dbReference>
<evidence type="ECO:0000313" key="4">
    <source>
        <dbReference type="EMBL" id="RIE05214.1"/>
    </source>
</evidence>
<evidence type="ECO:0000256" key="2">
    <source>
        <dbReference type="ARBA" id="ARBA00022840"/>
    </source>
</evidence>
<organism evidence="4 5">
    <name type="scientific">Cohnella faecalis</name>
    <dbReference type="NCBI Taxonomy" id="2315694"/>
    <lineage>
        <taxon>Bacteria</taxon>
        <taxon>Bacillati</taxon>
        <taxon>Bacillota</taxon>
        <taxon>Bacilli</taxon>
        <taxon>Bacillales</taxon>
        <taxon>Paenibacillaceae</taxon>
        <taxon>Cohnella</taxon>
    </lineage>
</organism>
<keyword evidence="1" id="KW-0547">Nucleotide-binding</keyword>
<dbReference type="InterPro" id="IPR015854">
    <property type="entry name" value="ABC_transpr_LolD-like"/>
</dbReference>
<dbReference type="InterPro" id="IPR027417">
    <property type="entry name" value="P-loop_NTPase"/>
</dbReference>
<proteinExistence type="predicted"/>
<dbReference type="PROSITE" id="PS50893">
    <property type="entry name" value="ABC_TRANSPORTER_2"/>
    <property type="match status" value="1"/>
</dbReference>
<accession>A0A398D281</accession>
<dbReference type="OrthoDB" id="9810992at2"/>
<sequence>MDNLLTIEHLSKSFMLHQLDKRIPAAIDVNLHLKEGEFVGITGKSGSGKSTILRCIYRTYLPNSGMIKFQSGTFGAVDLAAASERTIIELRKREIGYVSQFLSAMPRTTARELVRHAIEEMGNDADYAEEQTVAMLEHFELDRGLWDSYPATFSGGEKLRLNIARAMVKRPRLLLLDEPTASLDHSSKLKVKLLIEQLMKEGTTMLGIFHDLEFMQGLCNREYQMKDGQMGIG</sequence>
<dbReference type="PANTHER" id="PTHR24220:SF86">
    <property type="entry name" value="ABC TRANSPORTER ABCH.1"/>
    <property type="match status" value="1"/>
</dbReference>
<dbReference type="GO" id="GO:0016887">
    <property type="term" value="F:ATP hydrolysis activity"/>
    <property type="evidence" value="ECO:0007669"/>
    <property type="project" value="InterPro"/>
</dbReference>
<dbReference type="EMBL" id="QXJM01000014">
    <property type="protein sequence ID" value="RIE05214.1"/>
    <property type="molecule type" value="Genomic_DNA"/>
</dbReference>
<feature type="domain" description="ABC transporter" evidence="3">
    <location>
        <begin position="5"/>
        <end position="232"/>
    </location>
</feature>
<dbReference type="GO" id="GO:0005524">
    <property type="term" value="F:ATP binding"/>
    <property type="evidence" value="ECO:0007669"/>
    <property type="project" value="UniProtKB-KW"/>
</dbReference>
<reference evidence="4 5" key="1">
    <citation type="submission" date="2018-09" db="EMBL/GenBank/DDBJ databases">
        <title>Cohnella cavernae sp. nov., isolated from a karst cave.</title>
        <authorList>
            <person name="Zhu H."/>
        </authorList>
    </citation>
    <scope>NUCLEOTIDE SEQUENCE [LARGE SCALE GENOMIC DNA]</scope>
    <source>
        <strain evidence="4 5">K2E09-144</strain>
    </source>
</reference>
<keyword evidence="2 4" id="KW-0067">ATP-binding</keyword>
<protein>
    <submittedName>
        <fullName evidence="4">ATP-binding cassette domain-containing protein</fullName>
    </submittedName>
</protein>
<evidence type="ECO:0000256" key="1">
    <source>
        <dbReference type="ARBA" id="ARBA00022741"/>
    </source>
</evidence>
<comment type="caution">
    <text evidence="4">The sequence shown here is derived from an EMBL/GenBank/DDBJ whole genome shotgun (WGS) entry which is preliminary data.</text>
</comment>
<dbReference type="SMART" id="SM00382">
    <property type="entry name" value="AAA"/>
    <property type="match status" value="1"/>
</dbReference>
<dbReference type="GO" id="GO:0022857">
    <property type="term" value="F:transmembrane transporter activity"/>
    <property type="evidence" value="ECO:0007669"/>
    <property type="project" value="TreeGrafter"/>
</dbReference>
<dbReference type="InterPro" id="IPR003439">
    <property type="entry name" value="ABC_transporter-like_ATP-bd"/>
</dbReference>
<dbReference type="RefSeq" id="WP_119147446.1">
    <property type="nucleotide sequence ID" value="NZ_JBHSOV010000005.1"/>
</dbReference>
<keyword evidence="5" id="KW-1185">Reference proteome</keyword>
<dbReference type="AlphaFoldDB" id="A0A398D281"/>
<evidence type="ECO:0000259" key="3">
    <source>
        <dbReference type="PROSITE" id="PS50893"/>
    </source>
</evidence>
<name>A0A398D281_9BACL</name>
<dbReference type="GO" id="GO:0005886">
    <property type="term" value="C:plasma membrane"/>
    <property type="evidence" value="ECO:0007669"/>
    <property type="project" value="TreeGrafter"/>
</dbReference>
<dbReference type="Proteomes" id="UP000266340">
    <property type="component" value="Unassembled WGS sequence"/>
</dbReference>
<gene>
    <name evidence="4" type="ORF">D3H35_01455</name>
</gene>
<dbReference type="Pfam" id="PF00005">
    <property type="entry name" value="ABC_tran"/>
    <property type="match status" value="1"/>
</dbReference>
<dbReference type="InterPro" id="IPR003593">
    <property type="entry name" value="AAA+_ATPase"/>
</dbReference>
<dbReference type="PANTHER" id="PTHR24220">
    <property type="entry name" value="IMPORT ATP-BINDING PROTEIN"/>
    <property type="match status" value="1"/>
</dbReference>
<evidence type="ECO:0000313" key="5">
    <source>
        <dbReference type="Proteomes" id="UP000266340"/>
    </source>
</evidence>
<dbReference type="Gene3D" id="3.40.50.300">
    <property type="entry name" value="P-loop containing nucleotide triphosphate hydrolases"/>
    <property type="match status" value="1"/>
</dbReference>